<dbReference type="PANTHER" id="PTHR31650:SF34">
    <property type="entry name" value="O-ACYLTRANSFERASE WSD1-LIKE ISOFORM X1"/>
    <property type="match status" value="1"/>
</dbReference>
<sequence length="470" mass="52937">MTMENKQEVLIQEDEPVSPTGQYFSSSVLSVSILFVLESEITYNNELTMALLKNVFLPINPRFSSIMVMDDHGLKQWKKVHVKLEDHIKLPAFPSGLSPESYDKHFQYYMSKIGKEQHPLSRPLWEIHIFKYPTSNAAETLIFKLHHALGDGFSLMGALFSCFERAHDPSLPLTFPSLLRLESNSKYKRRSTWKRVPKFLSMFANTTADFISTFLKSNVDVDDRTPIRSGLNGVEFEPVTVSTVTFSLDHIKQIKAKLGGTVNDIIMGVIFYGTRLYMESAETCSSNASSTVLMLLNTRAFTRYHTVNEMAKANTKSSWGNQFAFLPVSIPKVANAETANPLKFVLKAHKIIKQKKHSPGVYLTGRFLDLIRKVGGPETTARCIYKTMKNSSMAISNMIGPIEKIAIADHPCKGMYFMVMGAPQSLTITMVSYMGKLRVAVGAQKGFIYHQRFNSCLEKAFEKIFKASVT</sequence>
<dbReference type="InterPro" id="IPR045034">
    <property type="entry name" value="O-acyltransferase_WSD1-like"/>
</dbReference>
<organism evidence="13 14">
    <name type="scientific">Kingdonia uniflora</name>
    <dbReference type="NCBI Taxonomy" id="39325"/>
    <lineage>
        <taxon>Eukaryota</taxon>
        <taxon>Viridiplantae</taxon>
        <taxon>Streptophyta</taxon>
        <taxon>Embryophyta</taxon>
        <taxon>Tracheophyta</taxon>
        <taxon>Spermatophyta</taxon>
        <taxon>Magnoliopsida</taxon>
        <taxon>Ranunculales</taxon>
        <taxon>Circaeasteraceae</taxon>
        <taxon>Kingdonia</taxon>
    </lineage>
</organism>
<evidence type="ECO:0000313" key="14">
    <source>
        <dbReference type="Proteomes" id="UP000541444"/>
    </source>
</evidence>
<evidence type="ECO:0000256" key="4">
    <source>
        <dbReference type="ARBA" id="ARBA00005189"/>
    </source>
</evidence>
<comment type="caution">
    <text evidence="13">The sequence shown here is derived from an EMBL/GenBank/DDBJ whole genome shotgun (WGS) entry which is preliminary data.</text>
</comment>
<dbReference type="UniPathway" id="UPA00282"/>
<comment type="subcellular location">
    <subcellularLocation>
        <location evidence="1">Cell membrane</location>
        <topology evidence="1">Single-pass membrane protein</topology>
    </subcellularLocation>
    <subcellularLocation>
        <location evidence="2">Endoplasmic reticulum membrane</location>
    </subcellularLocation>
</comment>
<dbReference type="GO" id="GO:0047196">
    <property type="term" value="F:long-chain-alcohol O-fatty-acyltransferase activity"/>
    <property type="evidence" value="ECO:0007669"/>
    <property type="project" value="UniProtKB-EC"/>
</dbReference>
<dbReference type="Pfam" id="PF03007">
    <property type="entry name" value="WS_DGAT_cat"/>
    <property type="match status" value="1"/>
</dbReference>
<reference evidence="13 14" key="1">
    <citation type="journal article" date="2020" name="IScience">
        <title>Genome Sequencing of the Endangered Kingdonia uniflora (Circaeasteraceae, Ranunculales) Reveals Potential Mechanisms of Evolutionary Specialization.</title>
        <authorList>
            <person name="Sun Y."/>
            <person name="Deng T."/>
            <person name="Zhang A."/>
            <person name="Moore M.J."/>
            <person name="Landis J.B."/>
            <person name="Lin N."/>
            <person name="Zhang H."/>
            <person name="Zhang X."/>
            <person name="Huang J."/>
            <person name="Zhang X."/>
            <person name="Sun H."/>
            <person name="Wang H."/>
        </authorList>
    </citation>
    <scope>NUCLEOTIDE SEQUENCE [LARGE SCALE GENOMIC DNA]</scope>
    <source>
        <strain evidence="13">TB1705</strain>
        <tissue evidence="13">Leaf</tissue>
    </source>
</reference>
<keyword evidence="14" id="KW-1185">Reference proteome</keyword>
<evidence type="ECO:0008006" key="15">
    <source>
        <dbReference type="Google" id="ProtNLM"/>
    </source>
</evidence>
<dbReference type="EMBL" id="JACGCM010000698">
    <property type="protein sequence ID" value="KAF6168279.1"/>
    <property type="molecule type" value="Genomic_DNA"/>
</dbReference>
<comment type="similarity">
    <text evidence="8">In the N-terminal section; belongs to the long-chain O-acyltransferase family.</text>
</comment>
<feature type="domain" description="O-acyltransferase WSD1 C-terminal" evidence="12">
    <location>
        <begin position="319"/>
        <end position="464"/>
    </location>
</feature>
<dbReference type="PANTHER" id="PTHR31650">
    <property type="entry name" value="O-ACYLTRANSFERASE (WSD1-LIKE) FAMILY PROTEIN"/>
    <property type="match status" value="1"/>
</dbReference>
<dbReference type="OrthoDB" id="619536at2759"/>
<evidence type="ECO:0000259" key="11">
    <source>
        <dbReference type="Pfam" id="PF03007"/>
    </source>
</evidence>
<dbReference type="InterPro" id="IPR009721">
    <property type="entry name" value="O-acyltransferase_WSD1_C"/>
</dbReference>
<evidence type="ECO:0000256" key="1">
    <source>
        <dbReference type="ARBA" id="ARBA00004162"/>
    </source>
</evidence>
<evidence type="ECO:0000256" key="3">
    <source>
        <dbReference type="ARBA" id="ARBA00004771"/>
    </source>
</evidence>
<comment type="catalytic activity">
    <reaction evidence="9">
        <text>a long chain fatty alcohol + a fatty acyl-CoA = a long-chain alcohol wax ester + CoA</text>
        <dbReference type="Rhea" id="RHEA:38443"/>
        <dbReference type="ChEBI" id="CHEBI:17135"/>
        <dbReference type="ChEBI" id="CHEBI:57287"/>
        <dbReference type="ChEBI" id="CHEBI:77636"/>
        <dbReference type="ChEBI" id="CHEBI:235323"/>
        <dbReference type="EC" id="2.3.1.75"/>
    </reaction>
</comment>
<accession>A0A7J7NM49</accession>
<evidence type="ECO:0000256" key="9">
    <source>
        <dbReference type="ARBA" id="ARBA00047604"/>
    </source>
</evidence>
<evidence type="ECO:0000256" key="6">
    <source>
        <dbReference type="ARBA" id="ARBA00022824"/>
    </source>
</evidence>
<proteinExistence type="inferred from homology"/>
<dbReference type="GO" id="GO:0019432">
    <property type="term" value="P:triglyceride biosynthetic process"/>
    <property type="evidence" value="ECO:0007669"/>
    <property type="project" value="UniProtKB-UniPathway"/>
</dbReference>
<protein>
    <recommendedName>
        <fullName evidence="15">Diacylglycerol O-acyltransferase</fullName>
    </recommendedName>
</protein>
<name>A0A7J7NM49_9MAGN</name>
<feature type="domain" description="O-acyltransferase WSD1-like N-terminal" evidence="11">
    <location>
        <begin position="76"/>
        <end position="265"/>
    </location>
</feature>
<keyword evidence="6" id="KW-0256">Endoplasmic reticulum</keyword>
<dbReference type="Pfam" id="PF06974">
    <property type="entry name" value="WS_DGAT_C"/>
    <property type="match status" value="1"/>
</dbReference>
<dbReference type="GO" id="GO:0005789">
    <property type="term" value="C:endoplasmic reticulum membrane"/>
    <property type="evidence" value="ECO:0007669"/>
    <property type="project" value="UniProtKB-SubCell"/>
</dbReference>
<dbReference type="GO" id="GO:0005886">
    <property type="term" value="C:plasma membrane"/>
    <property type="evidence" value="ECO:0007669"/>
    <property type="project" value="UniProtKB-SubCell"/>
</dbReference>
<comment type="pathway">
    <text evidence="3">Glycerolipid metabolism; triacylglycerol biosynthesis.</text>
</comment>
<keyword evidence="5" id="KW-0808">Transferase</keyword>
<evidence type="ECO:0000313" key="13">
    <source>
        <dbReference type="EMBL" id="KAF6168279.1"/>
    </source>
</evidence>
<evidence type="ECO:0000256" key="5">
    <source>
        <dbReference type="ARBA" id="ARBA00022679"/>
    </source>
</evidence>
<comment type="pathway">
    <text evidence="4">Lipid metabolism.</text>
</comment>
<evidence type="ECO:0000256" key="8">
    <source>
        <dbReference type="ARBA" id="ARBA00024360"/>
    </source>
</evidence>
<comment type="catalytic activity">
    <reaction evidence="10">
        <text>an acyl-CoA + a 1,2-diacyl-sn-glycerol = a triacyl-sn-glycerol + CoA</text>
        <dbReference type="Rhea" id="RHEA:10868"/>
        <dbReference type="ChEBI" id="CHEBI:17815"/>
        <dbReference type="ChEBI" id="CHEBI:57287"/>
        <dbReference type="ChEBI" id="CHEBI:58342"/>
        <dbReference type="ChEBI" id="CHEBI:64615"/>
        <dbReference type="EC" id="2.3.1.20"/>
    </reaction>
</comment>
<dbReference type="AlphaFoldDB" id="A0A7J7NM49"/>
<evidence type="ECO:0000256" key="7">
    <source>
        <dbReference type="ARBA" id="ARBA00023315"/>
    </source>
</evidence>
<evidence type="ECO:0000259" key="12">
    <source>
        <dbReference type="Pfam" id="PF06974"/>
    </source>
</evidence>
<dbReference type="Proteomes" id="UP000541444">
    <property type="component" value="Unassembled WGS sequence"/>
</dbReference>
<dbReference type="GO" id="GO:0004144">
    <property type="term" value="F:diacylglycerol O-acyltransferase activity"/>
    <property type="evidence" value="ECO:0007669"/>
    <property type="project" value="UniProtKB-EC"/>
</dbReference>
<evidence type="ECO:0000256" key="2">
    <source>
        <dbReference type="ARBA" id="ARBA00004586"/>
    </source>
</evidence>
<gene>
    <name evidence="13" type="ORF">GIB67_014514</name>
</gene>
<keyword evidence="7" id="KW-0012">Acyltransferase</keyword>
<evidence type="ECO:0000256" key="10">
    <source>
        <dbReference type="ARBA" id="ARBA00048109"/>
    </source>
</evidence>
<dbReference type="InterPro" id="IPR004255">
    <property type="entry name" value="O-acyltransferase_WSD1_N"/>
</dbReference>